<keyword evidence="2" id="KW-0732">Signal</keyword>
<feature type="signal peptide" evidence="2">
    <location>
        <begin position="1"/>
        <end position="24"/>
    </location>
</feature>
<feature type="region of interest" description="Disordered" evidence="1">
    <location>
        <begin position="199"/>
        <end position="225"/>
    </location>
</feature>
<dbReference type="Gene3D" id="3.30.1120.10">
    <property type="match status" value="1"/>
</dbReference>
<evidence type="ECO:0000256" key="1">
    <source>
        <dbReference type="SAM" id="MobiDB-lite"/>
    </source>
</evidence>
<evidence type="ECO:0000256" key="2">
    <source>
        <dbReference type="SAM" id="SignalP"/>
    </source>
</evidence>
<feature type="chain" id="PRO_5042167695" evidence="2">
    <location>
        <begin position="25"/>
        <end position="539"/>
    </location>
</feature>
<feature type="region of interest" description="Disordered" evidence="1">
    <location>
        <begin position="509"/>
        <end position="539"/>
    </location>
</feature>
<dbReference type="InterPro" id="IPR017850">
    <property type="entry name" value="Alkaline_phosphatase_core_sf"/>
</dbReference>
<dbReference type="Gene3D" id="3.40.720.10">
    <property type="entry name" value="Alkaline Phosphatase, subunit A"/>
    <property type="match status" value="1"/>
</dbReference>
<dbReference type="InterPro" id="IPR052701">
    <property type="entry name" value="GAG_Ulvan_Degrading_Sulfatases"/>
</dbReference>
<dbReference type="InterPro" id="IPR000917">
    <property type="entry name" value="Sulfatase_N"/>
</dbReference>
<dbReference type="PANTHER" id="PTHR43751:SF3">
    <property type="entry name" value="SULFATASE N-TERMINAL DOMAIN-CONTAINING PROTEIN"/>
    <property type="match status" value="1"/>
</dbReference>
<gene>
    <name evidence="4" type="ORF">DMI76_03520</name>
</gene>
<feature type="compositionally biased region" description="Basic and acidic residues" evidence="1">
    <location>
        <begin position="509"/>
        <end position="527"/>
    </location>
</feature>
<accession>A0AAE6T982</accession>
<reference evidence="4" key="1">
    <citation type="submission" date="2018-05" db="EMBL/GenBank/DDBJ databases">
        <title>Complete genome sequnece of Akkermansia muciniphila EB-AMDK-40.</title>
        <authorList>
            <person name="Nam Y.-D."/>
            <person name="Chung W.-H."/>
            <person name="Park Y.S."/>
            <person name="Kang J."/>
        </authorList>
    </citation>
    <scope>NUCLEOTIDE SEQUENCE</scope>
    <source>
        <strain evidence="4">EB-AMDK-40</strain>
    </source>
</reference>
<dbReference type="PANTHER" id="PTHR43751">
    <property type="entry name" value="SULFATASE"/>
    <property type="match status" value="1"/>
</dbReference>
<feature type="compositionally biased region" description="Basic and acidic residues" evidence="1">
    <location>
        <begin position="216"/>
        <end position="225"/>
    </location>
</feature>
<dbReference type="Pfam" id="PF00884">
    <property type="entry name" value="Sulfatase"/>
    <property type="match status" value="1"/>
</dbReference>
<feature type="domain" description="Sulfatase N-terminal" evidence="3">
    <location>
        <begin position="28"/>
        <end position="432"/>
    </location>
</feature>
<dbReference type="SUPFAM" id="SSF53649">
    <property type="entry name" value="Alkaline phosphatase-like"/>
    <property type="match status" value="1"/>
</dbReference>
<organism evidence="4 5">
    <name type="scientific">Akkermansia massiliensis</name>
    <dbReference type="NCBI Taxonomy" id="2927224"/>
    <lineage>
        <taxon>Bacteria</taxon>
        <taxon>Pseudomonadati</taxon>
        <taxon>Verrucomicrobiota</taxon>
        <taxon>Verrucomicrobiia</taxon>
        <taxon>Verrucomicrobiales</taxon>
        <taxon>Akkermansiaceae</taxon>
        <taxon>Akkermansia</taxon>
    </lineage>
</organism>
<dbReference type="EMBL" id="CP029701">
    <property type="protein sequence ID" value="QHV62498.1"/>
    <property type="molecule type" value="Genomic_DNA"/>
</dbReference>
<dbReference type="RefSeq" id="WP_102722843.1">
    <property type="nucleotide sequence ID" value="NZ_CP029701.1"/>
</dbReference>
<dbReference type="Proteomes" id="UP000642553">
    <property type="component" value="Chromosome"/>
</dbReference>
<name>A0AAE6T982_9BACT</name>
<evidence type="ECO:0000259" key="3">
    <source>
        <dbReference type="Pfam" id="PF00884"/>
    </source>
</evidence>
<sequence length="539" mass="59597">MGFISCTFLAVVSALAFCPVPATAASRPNIILIYADDLGMGMLGCYGQEIVKTPNIDRLAKQGIMFTRCYSSQYCCPARASLLMGVHDSHSRSYTQTNGGLVITAEQQGWSNEELEKKAARAARIKPSGGEVFLPELLKKAGYVTGQFGKLEWGFTTWHGELKRHGWDRYVGYMDHQRAHGYYPSFLWKDGERLPLPGNTHADGGKTPEIYGPGATEKRRGNRDGKVTYAPDAMLAETLKFMEENRNRPMFILFSTNLPHGPVDIPPAENKYAGHPAIRQAYAGAAGGNRECAGAAEEYASMVDKLDRQVGAILAQVHKLGLEKRTIIVFSSDNGHELYYRTDKERGRGLNCHGGVLDGTGELLDVFRGSRGLIGQKNAMVNLAGLKWTNHEGGIRIPLIVSWPGTVPHGKVCRSLVASYDHMATFAELAGVGMPEGKDSVSYKNMLFGKPSSQRDYVVVDHTVITGDGWKLTHKQDKWLLFQISSDPEERHNLAETRKDQLERLQAIYRKEAGSPRKDRQKPEQPRKTALFPPLAFAG</sequence>
<evidence type="ECO:0000313" key="5">
    <source>
        <dbReference type="Proteomes" id="UP000642553"/>
    </source>
</evidence>
<dbReference type="AlphaFoldDB" id="A0AAE6T982"/>
<protein>
    <submittedName>
        <fullName evidence="4">Arylsulfatase</fullName>
    </submittedName>
</protein>
<evidence type="ECO:0000313" key="4">
    <source>
        <dbReference type="EMBL" id="QHV62498.1"/>
    </source>
</evidence>
<proteinExistence type="predicted"/>